<dbReference type="AlphaFoldDB" id="A0A0G1HJS6"/>
<name>A0A0G1HJS6_9BACT</name>
<gene>
    <name evidence="1" type="ORF">UW35_C0002G0004</name>
</gene>
<organism evidence="1 2">
    <name type="scientific">Candidatus Collierbacteria bacterium GW2011_GWF2_44_15</name>
    <dbReference type="NCBI Taxonomy" id="1618404"/>
    <lineage>
        <taxon>Bacteria</taxon>
        <taxon>Candidatus Collieribacteriota</taxon>
    </lineage>
</organism>
<evidence type="ECO:0000313" key="1">
    <source>
        <dbReference type="EMBL" id="KKT47175.1"/>
    </source>
</evidence>
<protein>
    <recommendedName>
        <fullName evidence="3">HPr kinase</fullName>
    </recommendedName>
</protein>
<reference evidence="1 2" key="1">
    <citation type="journal article" date="2015" name="Nature">
        <title>rRNA introns, odd ribosomes, and small enigmatic genomes across a large radiation of phyla.</title>
        <authorList>
            <person name="Brown C.T."/>
            <person name="Hug L.A."/>
            <person name="Thomas B.C."/>
            <person name="Sharon I."/>
            <person name="Castelle C.J."/>
            <person name="Singh A."/>
            <person name="Wilkins M.J."/>
            <person name="Williams K.H."/>
            <person name="Banfield J.F."/>
        </authorList>
    </citation>
    <scope>NUCLEOTIDE SEQUENCE [LARGE SCALE GENOMIC DNA]</scope>
</reference>
<dbReference type="Proteomes" id="UP000033861">
    <property type="component" value="Unassembled WGS sequence"/>
</dbReference>
<dbReference type="STRING" id="1618404.UW35_C0002G0004"/>
<accession>A0A0G1HJS6</accession>
<sequence length="327" mass="37544">MEQEYLIGRISEAAEHAPSEIAFSFTNLDLVLHTQDIHTAEFCQDYFESYTETVSGSGNQAEVWHIFEVLGNEEGWVVDKESRTVHVFLEQPDKRKVMRIIRSLVMLKDLESGMTMFKGAAIENQNHHGIVLIGEKRAGKTSLALSFMLEKKPENMFITNSQVTIGFKEGKLIANGYPMSMGIRLNVLESMKKRGNHNVVEIIEAIKFTLQPGDENRYYLEPKTLKALFDERVKNHTELKAIVMLKSTSGEKGMSFGQLEPNALLDYLKDYHRRFYNHDSSGWYKLFDIDVEREISNIEAIIRTCPVYELTYSLDHHQEAIELINSL</sequence>
<proteinExistence type="predicted"/>
<comment type="caution">
    <text evidence="1">The sequence shown here is derived from an EMBL/GenBank/DDBJ whole genome shotgun (WGS) entry which is preliminary data.</text>
</comment>
<evidence type="ECO:0000313" key="2">
    <source>
        <dbReference type="Proteomes" id="UP000033861"/>
    </source>
</evidence>
<dbReference type="EMBL" id="LCHZ01000002">
    <property type="protein sequence ID" value="KKT47175.1"/>
    <property type="molecule type" value="Genomic_DNA"/>
</dbReference>
<evidence type="ECO:0008006" key="3">
    <source>
        <dbReference type="Google" id="ProtNLM"/>
    </source>
</evidence>